<evidence type="ECO:0000313" key="1">
    <source>
        <dbReference type="EMBL" id="MFD1736391.1"/>
    </source>
</evidence>
<dbReference type="Proteomes" id="UP001597214">
    <property type="component" value="Unassembled WGS sequence"/>
</dbReference>
<protein>
    <submittedName>
        <fullName evidence="1">TetR family transcriptional regulator</fullName>
    </submittedName>
</protein>
<comment type="caution">
    <text evidence="1">The sequence shown here is derived from an EMBL/GenBank/DDBJ whole genome shotgun (WGS) entry which is preliminary data.</text>
</comment>
<accession>A0ABW4LPI6</accession>
<dbReference type="RefSeq" id="WP_377927541.1">
    <property type="nucleotide sequence ID" value="NZ_JBHUEM010000007.1"/>
</dbReference>
<dbReference type="EMBL" id="JBHUEM010000007">
    <property type="protein sequence ID" value="MFD1736391.1"/>
    <property type="molecule type" value="Genomic_DNA"/>
</dbReference>
<evidence type="ECO:0000313" key="2">
    <source>
        <dbReference type="Proteomes" id="UP001597214"/>
    </source>
</evidence>
<organism evidence="1 2">
    <name type="scientific">Bacillus salitolerans</name>
    <dbReference type="NCBI Taxonomy" id="1437434"/>
    <lineage>
        <taxon>Bacteria</taxon>
        <taxon>Bacillati</taxon>
        <taxon>Bacillota</taxon>
        <taxon>Bacilli</taxon>
        <taxon>Bacillales</taxon>
        <taxon>Bacillaceae</taxon>
        <taxon>Bacillus</taxon>
    </lineage>
</organism>
<gene>
    <name evidence="1" type="ORF">ACFSCX_07420</name>
</gene>
<reference evidence="2" key="1">
    <citation type="journal article" date="2019" name="Int. J. Syst. Evol. Microbiol.">
        <title>The Global Catalogue of Microorganisms (GCM) 10K type strain sequencing project: providing services to taxonomists for standard genome sequencing and annotation.</title>
        <authorList>
            <consortium name="The Broad Institute Genomics Platform"/>
            <consortium name="The Broad Institute Genome Sequencing Center for Infectious Disease"/>
            <person name="Wu L."/>
            <person name="Ma J."/>
        </authorList>
    </citation>
    <scope>NUCLEOTIDE SEQUENCE [LARGE SCALE GENOMIC DNA]</scope>
    <source>
        <strain evidence="2">CCUG 49339</strain>
    </source>
</reference>
<proteinExistence type="predicted"/>
<dbReference type="SUPFAM" id="SSF63829">
    <property type="entry name" value="Calcium-dependent phosphotriesterase"/>
    <property type="match status" value="1"/>
</dbReference>
<keyword evidence="2" id="KW-1185">Reference proteome</keyword>
<sequence>MDIIETILYSKQSDDDNVKLIDCDWTDNYGLILVYKDNRNIIVQIGENQIMLSNLSITCPYPLVRWIDYNRFLIADARNDSKTDNVFILNLDGTLLNSFNCGDAIEDIVVSNEGIWISYFDEGVFGRGISTEGLVLFSHEGTPLFRYHSDLLDRPPIVDCYAICKGKSPSLWLFPYTDFPLLNVNPFKRTIESYKVPKVLHGSNGVCVRGKFAYFFDRYNSHGELYCWEIGKNRPQLIGSINGNTRGLDTRESNHFLSIDDSNVKVYKIINHKEYS</sequence>
<name>A0ABW4LPI6_9BACI</name>